<evidence type="ECO:0000313" key="2">
    <source>
        <dbReference type="EMBL" id="KAF4150667.1"/>
    </source>
</evidence>
<evidence type="ECO:0000313" key="3">
    <source>
        <dbReference type="Proteomes" id="UP000602510"/>
    </source>
</evidence>
<accession>A0A833RYL6</accession>
<reference evidence="1" key="1">
    <citation type="submission" date="2020-04" db="EMBL/GenBank/DDBJ databases">
        <title>Hybrid Assembly of Korean Phytophthora infestans isolates.</title>
        <authorList>
            <person name="Prokchorchik M."/>
            <person name="Lee Y."/>
            <person name="Seo J."/>
            <person name="Cho J.-H."/>
            <person name="Park Y.-E."/>
            <person name="Jang D.-C."/>
            <person name="Im J.-S."/>
            <person name="Choi J.-G."/>
            <person name="Park H.-J."/>
            <person name="Lee G.-B."/>
            <person name="Lee Y.-G."/>
            <person name="Hong S.-Y."/>
            <person name="Cho K."/>
            <person name="Sohn K.H."/>
        </authorList>
    </citation>
    <scope>NUCLEOTIDE SEQUENCE</scope>
    <source>
        <strain evidence="1">KR_1_A1</strain>
        <strain evidence="2">KR_2_A2</strain>
    </source>
</reference>
<proteinExistence type="predicted"/>
<dbReference type="EMBL" id="WSZM01000935">
    <property type="protein sequence ID" value="KAF4028906.1"/>
    <property type="molecule type" value="Genomic_DNA"/>
</dbReference>
<evidence type="ECO:0000313" key="1">
    <source>
        <dbReference type="EMBL" id="KAF4028906.1"/>
    </source>
</evidence>
<comment type="caution">
    <text evidence="1">The sequence shown here is derived from an EMBL/GenBank/DDBJ whole genome shotgun (WGS) entry which is preliminary data.</text>
</comment>
<dbReference type="AlphaFoldDB" id="A0A833RYL6"/>
<protein>
    <submittedName>
        <fullName evidence="1">Uncharacterized protein</fullName>
    </submittedName>
</protein>
<dbReference type="Proteomes" id="UP000602510">
    <property type="component" value="Unassembled WGS sequence"/>
</dbReference>
<organism evidence="1 3">
    <name type="scientific">Phytophthora infestans</name>
    <name type="common">Potato late blight agent</name>
    <name type="synonym">Botrytis infestans</name>
    <dbReference type="NCBI Taxonomy" id="4787"/>
    <lineage>
        <taxon>Eukaryota</taxon>
        <taxon>Sar</taxon>
        <taxon>Stramenopiles</taxon>
        <taxon>Oomycota</taxon>
        <taxon>Peronosporomycetes</taxon>
        <taxon>Peronosporales</taxon>
        <taxon>Peronosporaceae</taxon>
        <taxon>Phytophthora</taxon>
    </lineage>
</organism>
<sequence>MEYTFTIKTISTKLLKLSSVAYWEEILSEMGEDADVATLLDTMTQSANAGSEIEEAEKEEEVPLQLGERHPVTKDGRHCPQEALVFCGIRGRKVKLEDLESLDCMVVEIDAMF</sequence>
<keyword evidence="3" id="KW-1185">Reference proteome</keyword>
<dbReference type="Proteomes" id="UP000704712">
    <property type="component" value="Unassembled WGS sequence"/>
</dbReference>
<gene>
    <name evidence="1" type="ORF">GN244_ATG19408</name>
    <name evidence="2" type="ORF">GN958_ATG00140</name>
</gene>
<dbReference type="EMBL" id="JAACNO010000039">
    <property type="protein sequence ID" value="KAF4150667.1"/>
    <property type="molecule type" value="Genomic_DNA"/>
</dbReference>
<name>A0A833RYL6_PHYIN</name>